<organism evidence="4 5">
    <name type="scientific">Aliikangiella marina</name>
    <dbReference type="NCBI Taxonomy" id="1712262"/>
    <lineage>
        <taxon>Bacteria</taxon>
        <taxon>Pseudomonadati</taxon>
        <taxon>Pseudomonadota</taxon>
        <taxon>Gammaproteobacteria</taxon>
        <taxon>Oceanospirillales</taxon>
        <taxon>Pleioneaceae</taxon>
        <taxon>Aliikangiella</taxon>
    </lineage>
</organism>
<evidence type="ECO:0000259" key="3">
    <source>
        <dbReference type="Pfam" id="PF12862"/>
    </source>
</evidence>
<feature type="signal peptide" evidence="2">
    <location>
        <begin position="1"/>
        <end position="25"/>
    </location>
</feature>
<dbReference type="Proteomes" id="UP000317839">
    <property type="component" value="Unassembled WGS sequence"/>
</dbReference>
<dbReference type="EMBL" id="VIKR01000002">
    <property type="protein sequence ID" value="TQV75444.1"/>
    <property type="molecule type" value="Genomic_DNA"/>
</dbReference>
<dbReference type="Pfam" id="PF13432">
    <property type="entry name" value="TPR_16"/>
    <property type="match status" value="1"/>
</dbReference>
<dbReference type="InterPro" id="IPR026000">
    <property type="entry name" value="Apc5_dom"/>
</dbReference>
<sequence>MIKLSKFKVLAFAMVGLVAPLTVSAVPKTDLTKSCKSLVNPNFQIPKAPIRGMPEKIYKRQTRALEQMAEGNYNEAIEMLQRIFDNTGDNYIKAVVSMNLASAYAQQNNYDASLPHFENALQYGEGNLQYEQLQAVRLNTASLSYSVGKKANAARLAKEWLAKSNKEDPKPYILMAVMAAEDGKYREAVCPAWNAVRVEKKPKKQYHNLLLVAHYELKDLAGSAKILKEMVNYFPEEKSYWRQLSTLYLSMDRVKESLALMEMLYLKGGFETENDYKTLSALFAYQEIPYRSAEILEEGMDKGLVKPEVKNWKSIAANYRVSKEVDKAIVAYGKTAEADKDGEEFVTQAELYLEKESYRDSIKALDKALAKGVKDKGRVLFTKGSAQANLGQCKTAIRTLEDATKYKNWRKRANAWIAYVKDREKNDKC</sequence>
<evidence type="ECO:0000313" key="4">
    <source>
        <dbReference type="EMBL" id="TQV75444.1"/>
    </source>
</evidence>
<dbReference type="SUPFAM" id="SSF48452">
    <property type="entry name" value="TPR-like"/>
    <property type="match status" value="3"/>
</dbReference>
<keyword evidence="1" id="KW-0802">TPR repeat</keyword>
<feature type="chain" id="PRO_5022102278" evidence="2">
    <location>
        <begin position="26"/>
        <end position="429"/>
    </location>
</feature>
<reference evidence="4 5" key="1">
    <citation type="submission" date="2019-06" db="EMBL/GenBank/DDBJ databases">
        <title>Draft genome of Aliikangiella marina GYP-15.</title>
        <authorList>
            <person name="Wang G."/>
        </authorList>
    </citation>
    <scope>NUCLEOTIDE SEQUENCE [LARGE SCALE GENOMIC DNA]</scope>
    <source>
        <strain evidence="4 5">GYP-15</strain>
    </source>
</reference>
<evidence type="ECO:0000256" key="2">
    <source>
        <dbReference type="SAM" id="SignalP"/>
    </source>
</evidence>
<keyword evidence="2" id="KW-0732">Signal</keyword>
<dbReference type="Gene3D" id="1.25.40.10">
    <property type="entry name" value="Tetratricopeptide repeat domain"/>
    <property type="match status" value="3"/>
</dbReference>
<keyword evidence="5" id="KW-1185">Reference proteome</keyword>
<evidence type="ECO:0000256" key="1">
    <source>
        <dbReference type="PROSITE-ProRule" id="PRU00339"/>
    </source>
</evidence>
<comment type="caution">
    <text evidence="4">The sequence shown here is derived from an EMBL/GenBank/DDBJ whole genome shotgun (WGS) entry which is preliminary data.</text>
</comment>
<evidence type="ECO:0000313" key="5">
    <source>
        <dbReference type="Proteomes" id="UP000317839"/>
    </source>
</evidence>
<dbReference type="InterPro" id="IPR011990">
    <property type="entry name" value="TPR-like_helical_dom_sf"/>
</dbReference>
<gene>
    <name evidence="4" type="ORF">FLL45_11020</name>
</gene>
<feature type="repeat" description="TPR" evidence="1">
    <location>
        <begin position="94"/>
        <end position="127"/>
    </location>
</feature>
<proteinExistence type="predicted"/>
<protein>
    <submittedName>
        <fullName evidence="4">Tetratricopeptide repeat protein</fullName>
    </submittedName>
</protein>
<dbReference type="SMART" id="SM00028">
    <property type="entry name" value="TPR"/>
    <property type="match status" value="3"/>
</dbReference>
<feature type="domain" description="Anaphase-promoting complex subunit 5" evidence="3">
    <location>
        <begin position="380"/>
        <end position="405"/>
    </location>
</feature>
<dbReference type="Pfam" id="PF12862">
    <property type="entry name" value="ANAPC5"/>
    <property type="match status" value="1"/>
</dbReference>
<dbReference type="RefSeq" id="WP_142942058.1">
    <property type="nucleotide sequence ID" value="NZ_VIKR01000002.1"/>
</dbReference>
<dbReference type="PROSITE" id="PS50005">
    <property type="entry name" value="TPR"/>
    <property type="match status" value="1"/>
</dbReference>
<dbReference type="AlphaFoldDB" id="A0A545TE00"/>
<accession>A0A545TE00</accession>
<name>A0A545TE00_9GAMM</name>
<dbReference type="OrthoDB" id="5829198at2"/>
<dbReference type="InterPro" id="IPR019734">
    <property type="entry name" value="TPR_rpt"/>
</dbReference>